<keyword evidence="1" id="KW-1133">Transmembrane helix</keyword>
<name>A0ABW0LZ36_9BACL</name>
<feature type="transmembrane region" description="Helical" evidence="1">
    <location>
        <begin position="89"/>
        <end position="109"/>
    </location>
</feature>
<keyword evidence="1" id="KW-0812">Transmembrane</keyword>
<dbReference type="RefSeq" id="WP_209746021.1">
    <property type="nucleotide sequence ID" value="NZ_JBHSMH010000090.1"/>
</dbReference>
<gene>
    <name evidence="2" type="ORF">ACFPPD_20550</name>
</gene>
<dbReference type="EMBL" id="JBHSMH010000090">
    <property type="protein sequence ID" value="MFC5471084.1"/>
    <property type="molecule type" value="Genomic_DNA"/>
</dbReference>
<accession>A0ABW0LZ36</accession>
<keyword evidence="1" id="KW-0472">Membrane</keyword>
<reference evidence="3" key="1">
    <citation type="journal article" date="2019" name="Int. J. Syst. Evol. Microbiol.">
        <title>The Global Catalogue of Microorganisms (GCM) 10K type strain sequencing project: providing services to taxonomists for standard genome sequencing and annotation.</title>
        <authorList>
            <consortium name="The Broad Institute Genomics Platform"/>
            <consortium name="The Broad Institute Genome Sequencing Center for Infectious Disease"/>
            <person name="Wu L."/>
            <person name="Ma J."/>
        </authorList>
    </citation>
    <scope>NUCLEOTIDE SEQUENCE [LARGE SCALE GENOMIC DNA]</scope>
    <source>
        <strain evidence="3">CCUG 57113</strain>
    </source>
</reference>
<evidence type="ECO:0000256" key="1">
    <source>
        <dbReference type="SAM" id="Phobius"/>
    </source>
</evidence>
<proteinExistence type="predicted"/>
<sequence length="290" mass="32949">MKHYLKLLHMEIHRFRYALAAIMALAIVIQIWTLVAYVNEQKATRQYHITESEANNVDIIDQYVYGSDTPYALRQVSFADAIEYNQGSYIISVMIGIAVIGLYVFLIWYRDWIGRSTFIYRLLALQAPRGAIYAAKLSAILLFVFAVIAFQATLLAIEQGLFRMLVPDELYKSSYFLDAVQSNYAFKILLPRSYDQFAFAYGMGIVAVVAIFTAIVIERSYRLVGIAYAIAFLVLCAAMLVYPMYQLKTNDGRGFFYNEEIFAMEVVSCVVVLAVSVWLGLRLLGKKISV</sequence>
<comment type="caution">
    <text evidence="2">The sequence shown here is derived from an EMBL/GenBank/DDBJ whole genome shotgun (WGS) entry which is preliminary data.</text>
</comment>
<evidence type="ECO:0000313" key="2">
    <source>
        <dbReference type="EMBL" id="MFC5471084.1"/>
    </source>
</evidence>
<feature type="transmembrane region" description="Helical" evidence="1">
    <location>
        <begin position="15"/>
        <end position="38"/>
    </location>
</feature>
<feature type="transmembrane region" description="Helical" evidence="1">
    <location>
        <begin position="130"/>
        <end position="157"/>
    </location>
</feature>
<evidence type="ECO:0008006" key="4">
    <source>
        <dbReference type="Google" id="ProtNLM"/>
    </source>
</evidence>
<organism evidence="2 3">
    <name type="scientific">Cohnella suwonensis</name>
    <dbReference type="NCBI Taxonomy" id="696072"/>
    <lineage>
        <taxon>Bacteria</taxon>
        <taxon>Bacillati</taxon>
        <taxon>Bacillota</taxon>
        <taxon>Bacilli</taxon>
        <taxon>Bacillales</taxon>
        <taxon>Paenibacillaceae</taxon>
        <taxon>Cohnella</taxon>
    </lineage>
</organism>
<feature type="transmembrane region" description="Helical" evidence="1">
    <location>
        <begin position="223"/>
        <end position="242"/>
    </location>
</feature>
<dbReference type="Proteomes" id="UP001596105">
    <property type="component" value="Unassembled WGS sequence"/>
</dbReference>
<feature type="transmembrane region" description="Helical" evidence="1">
    <location>
        <begin position="197"/>
        <end position="216"/>
    </location>
</feature>
<evidence type="ECO:0000313" key="3">
    <source>
        <dbReference type="Proteomes" id="UP001596105"/>
    </source>
</evidence>
<feature type="transmembrane region" description="Helical" evidence="1">
    <location>
        <begin position="262"/>
        <end position="284"/>
    </location>
</feature>
<keyword evidence="3" id="KW-1185">Reference proteome</keyword>
<protein>
    <recommendedName>
        <fullName evidence="4">ABC transporter permease</fullName>
    </recommendedName>
</protein>